<dbReference type="Proteomes" id="UP000558688">
    <property type="component" value="Unassembled WGS sequence"/>
</dbReference>
<evidence type="ECO:0000313" key="3">
    <source>
        <dbReference type="Proteomes" id="UP000558688"/>
    </source>
</evidence>
<dbReference type="EMBL" id="JAAFOW010000811">
    <property type="protein sequence ID" value="KAF5264037.1"/>
    <property type="molecule type" value="Genomic_DNA"/>
</dbReference>
<comment type="caution">
    <text evidence="2">The sequence shown here is derived from an EMBL/GenBank/DDBJ whole genome shotgun (WGS) entry which is preliminary data.</text>
</comment>
<evidence type="ECO:0000256" key="1">
    <source>
        <dbReference type="SAM" id="MobiDB-lite"/>
    </source>
</evidence>
<organism evidence="2 3">
    <name type="scientific">Fusarium oxysporum</name>
    <name type="common">Fusarium vascular wilt</name>
    <dbReference type="NCBI Taxonomy" id="5507"/>
    <lineage>
        <taxon>Eukaryota</taxon>
        <taxon>Fungi</taxon>
        <taxon>Dikarya</taxon>
        <taxon>Ascomycota</taxon>
        <taxon>Pezizomycotina</taxon>
        <taxon>Sordariomycetes</taxon>
        <taxon>Hypocreomycetidae</taxon>
        <taxon>Hypocreales</taxon>
        <taxon>Nectriaceae</taxon>
        <taxon>Fusarium</taxon>
        <taxon>Fusarium oxysporum species complex</taxon>
    </lineage>
</organism>
<sequence length="65" mass="7314">MVAEKQSGEIQPHIESTDAGLDHLKNVDLHDKALANEALEATADEHSYTVWQGFKTYKRAAFWSI</sequence>
<reference evidence="2" key="1">
    <citation type="submission" date="2020-02" db="EMBL/GenBank/DDBJ databases">
        <title>Identification and distribution of gene clusters putatively required for synthesis of sphingolipid metabolism inhibitors in phylogenetically diverse species of the filamentous fungus Fusarium.</title>
        <authorList>
            <person name="Kim H.-S."/>
            <person name="Busman M."/>
            <person name="Brown D.W."/>
            <person name="Divon H."/>
            <person name="Uhlig S."/>
            <person name="Proctor R.H."/>
        </authorList>
    </citation>
    <scope>NUCLEOTIDE SEQUENCE [LARGE SCALE GENOMIC DNA]</scope>
    <source>
        <strain evidence="2">NRRL 39464</strain>
    </source>
</reference>
<feature type="non-terminal residue" evidence="2">
    <location>
        <position position="65"/>
    </location>
</feature>
<feature type="region of interest" description="Disordered" evidence="1">
    <location>
        <begin position="1"/>
        <end position="21"/>
    </location>
</feature>
<dbReference type="AlphaFoldDB" id="A0A8H5EL88"/>
<gene>
    <name evidence="2" type="ORF">FOXYS1_5205</name>
</gene>
<proteinExistence type="predicted"/>
<protein>
    <submittedName>
        <fullName evidence="2">Uncharacterized protein</fullName>
    </submittedName>
</protein>
<name>A0A8H5EL88_FUSOX</name>
<accession>A0A8H5EL88</accession>
<evidence type="ECO:0000313" key="2">
    <source>
        <dbReference type="EMBL" id="KAF5264037.1"/>
    </source>
</evidence>